<feature type="region of interest" description="Disordered" evidence="6">
    <location>
        <begin position="385"/>
        <end position="406"/>
    </location>
</feature>
<evidence type="ECO:0000313" key="10">
    <source>
        <dbReference type="Proteomes" id="UP000781932"/>
    </source>
</evidence>
<feature type="region of interest" description="Disordered" evidence="6">
    <location>
        <begin position="278"/>
        <end position="350"/>
    </location>
</feature>
<dbReference type="PANTHER" id="PTHR33048:SF96">
    <property type="entry name" value="INTEGRAL MEMBRANE PROTEIN"/>
    <property type="match status" value="1"/>
</dbReference>
<evidence type="ECO:0000256" key="7">
    <source>
        <dbReference type="SAM" id="Phobius"/>
    </source>
</evidence>
<feature type="transmembrane region" description="Helical" evidence="7">
    <location>
        <begin position="120"/>
        <end position="140"/>
    </location>
</feature>
<evidence type="ECO:0000256" key="5">
    <source>
        <dbReference type="ARBA" id="ARBA00038359"/>
    </source>
</evidence>
<feature type="transmembrane region" description="Helical" evidence="7">
    <location>
        <begin position="164"/>
        <end position="190"/>
    </location>
</feature>
<dbReference type="GO" id="GO:0016020">
    <property type="term" value="C:membrane"/>
    <property type="evidence" value="ECO:0007669"/>
    <property type="project" value="UniProtKB-SubCell"/>
</dbReference>
<evidence type="ECO:0000256" key="6">
    <source>
        <dbReference type="SAM" id="MobiDB-lite"/>
    </source>
</evidence>
<keyword evidence="10" id="KW-1185">Reference proteome</keyword>
<feature type="domain" description="Rhodopsin" evidence="8">
    <location>
        <begin position="25"/>
        <end position="265"/>
    </location>
</feature>
<comment type="subcellular location">
    <subcellularLocation>
        <location evidence="1">Membrane</location>
        <topology evidence="1">Multi-pass membrane protein</topology>
    </subcellularLocation>
</comment>
<dbReference type="InterPro" id="IPR049326">
    <property type="entry name" value="Rhodopsin_dom_fungi"/>
</dbReference>
<organism evidence="9 10">
    <name type="scientific">Colletotrichum karsti</name>
    <dbReference type="NCBI Taxonomy" id="1095194"/>
    <lineage>
        <taxon>Eukaryota</taxon>
        <taxon>Fungi</taxon>
        <taxon>Dikarya</taxon>
        <taxon>Ascomycota</taxon>
        <taxon>Pezizomycotina</taxon>
        <taxon>Sordariomycetes</taxon>
        <taxon>Hypocreomycetidae</taxon>
        <taxon>Glomerellales</taxon>
        <taxon>Glomerellaceae</taxon>
        <taxon>Colletotrichum</taxon>
        <taxon>Colletotrichum boninense species complex</taxon>
    </lineage>
</organism>
<comment type="similarity">
    <text evidence="5">Belongs to the SAT4 family.</text>
</comment>
<keyword evidence="4 7" id="KW-0472">Membrane</keyword>
<dbReference type="InterPro" id="IPR052337">
    <property type="entry name" value="SAT4-like"/>
</dbReference>
<sequence length="406" mass="45901">MADKSLQIIILAGVFLLLTWIAVGLRVYCRMFLVRSVGKDDKVMMVLLLLFTVYLGLQIYGGILGIGLPDSELSPQRKLQSLRLWWILELLNVCSTCLLKISVGYFLLRVAIDRPHIWIIWVLMAGTVIFGITYLLMVTFQCRPVATYWEEGPRTPDKCWPRQVIYIMTIAATVINTSADFIFGTLPWFIVRSMNLPLGTKIVVVAILGFAAIGSTATIVRAFYIPTLLEERNFLYETTNFAIWSTVEPGVGTIAASVATLRPLYHLVVSRISRTNSSGQRRDQWRQRQQAGRHETSRDVRAHHLDVEDPPEDSDLTHPHGILEVNPPALDPVSKNTESTTKSRSTDCDTTQRTLTLMKLPSALRLSEDFRRTMDRPSEEWMARIRAEEEAGGSAEDDIRPSSQDY</sequence>
<feature type="compositionally biased region" description="Polar residues" evidence="6">
    <location>
        <begin position="334"/>
        <end position="350"/>
    </location>
</feature>
<proteinExistence type="inferred from homology"/>
<reference evidence="9" key="2">
    <citation type="submission" date="2020-11" db="EMBL/GenBank/DDBJ databases">
        <title>Whole genome sequencing of Colletotrichum sp.</title>
        <authorList>
            <person name="Li H."/>
        </authorList>
    </citation>
    <scope>NUCLEOTIDE SEQUENCE</scope>
    <source>
        <strain evidence="9">CkLH20</strain>
    </source>
</reference>
<protein>
    <recommendedName>
        <fullName evidence="8">Rhodopsin domain-containing protein</fullName>
    </recommendedName>
</protein>
<dbReference type="Proteomes" id="UP000781932">
    <property type="component" value="Unassembled WGS sequence"/>
</dbReference>
<feature type="transmembrane region" description="Helical" evidence="7">
    <location>
        <begin position="202"/>
        <end position="224"/>
    </location>
</feature>
<dbReference type="Pfam" id="PF20684">
    <property type="entry name" value="Fung_rhodopsin"/>
    <property type="match status" value="1"/>
</dbReference>
<feature type="transmembrane region" description="Helical" evidence="7">
    <location>
        <begin position="6"/>
        <end position="25"/>
    </location>
</feature>
<accession>A0A9P6LCN2</accession>
<keyword evidence="3 7" id="KW-1133">Transmembrane helix</keyword>
<feature type="compositionally biased region" description="Basic and acidic residues" evidence="6">
    <location>
        <begin position="280"/>
        <end position="307"/>
    </location>
</feature>
<dbReference type="EMBL" id="JAATWM020000078">
    <property type="protein sequence ID" value="KAF9869294.1"/>
    <property type="molecule type" value="Genomic_DNA"/>
</dbReference>
<evidence type="ECO:0000313" key="9">
    <source>
        <dbReference type="EMBL" id="KAF9869294.1"/>
    </source>
</evidence>
<evidence type="ECO:0000256" key="1">
    <source>
        <dbReference type="ARBA" id="ARBA00004141"/>
    </source>
</evidence>
<evidence type="ECO:0000256" key="4">
    <source>
        <dbReference type="ARBA" id="ARBA00023136"/>
    </source>
</evidence>
<dbReference type="AlphaFoldDB" id="A0A9P6LCN2"/>
<evidence type="ECO:0000256" key="3">
    <source>
        <dbReference type="ARBA" id="ARBA00022989"/>
    </source>
</evidence>
<comment type="caution">
    <text evidence="9">The sequence shown here is derived from an EMBL/GenBank/DDBJ whole genome shotgun (WGS) entry which is preliminary data.</text>
</comment>
<feature type="transmembrane region" description="Helical" evidence="7">
    <location>
        <begin position="86"/>
        <end position="108"/>
    </location>
</feature>
<dbReference type="PANTHER" id="PTHR33048">
    <property type="entry name" value="PTH11-LIKE INTEGRAL MEMBRANE PROTEIN (AFU_ORTHOLOGUE AFUA_5G11245)"/>
    <property type="match status" value="1"/>
</dbReference>
<dbReference type="OrthoDB" id="3936451at2759"/>
<evidence type="ECO:0000259" key="8">
    <source>
        <dbReference type="Pfam" id="PF20684"/>
    </source>
</evidence>
<reference evidence="9" key="1">
    <citation type="submission" date="2020-03" db="EMBL/GenBank/DDBJ databases">
        <authorList>
            <person name="He L."/>
        </authorList>
    </citation>
    <scope>NUCLEOTIDE SEQUENCE</scope>
    <source>
        <strain evidence="9">CkLH20</strain>
    </source>
</reference>
<gene>
    <name evidence="9" type="ORF">CkaCkLH20_13211</name>
</gene>
<name>A0A9P6LCN2_9PEZI</name>
<feature type="transmembrane region" description="Helical" evidence="7">
    <location>
        <begin position="46"/>
        <end position="66"/>
    </location>
</feature>
<dbReference type="GeneID" id="62168995"/>
<keyword evidence="2 7" id="KW-0812">Transmembrane</keyword>
<evidence type="ECO:0000256" key="2">
    <source>
        <dbReference type="ARBA" id="ARBA00022692"/>
    </source>
</evidence>
<dbReference type="RefSeq" id="XP_038738755.1">
    <property type="nucleotide sequence ID" value="XM_038895921.1"/>
</dbReference>